<dbReference type="GO" id="GO:0000398">
    <property type="term" value="P:mRNA splicing, via spliceosome"/>
    <property type="evidence" value="ECO:0007669"/>
    <property type="project" value="InterPro"/>
</dbReference>
<dbReference type="InterPro" id="IPR015943">
    <property type="entry name" value="WD40/YVTN_repeat-like_dom_sf"/>
</dbReference>
<name>A0A1U7VMJ7_NICSY</name>
<evidence type="ECO:0000313" key="6">
    <source>
        <dbReference type="Proteomes" id="UP000189701"/>
    </source>
</evidence>
<dbReference type="SUPFAM" id="SSF50978">
    <property type="entry name" value="WD40 repeat-like"/>
    <property type="match status" value="1"/>
</dbReference>
<organism evidence="6 7">
    <name type="scientific">Nicotiana sylvestris</name>
    <name type="common">Wood tobacco</name>
    <name type="synonym">South American tobacco</name>
    <dbReference type="NCBI Taxonomy" id="4096"/>
    <lineage>
        <taxon>Eukaryota</taxon>
        <taxon>Viridiplantae</taxon>
        <taxon>Streptophyta</taxon>
        <taxon>Embryophyta</taxon>
        <taxon>Tracheophyta</taxon>
        <taxon>Spermatophyta</taxon>
        <taxon>Magnoliopsida</taxon>
        <taxon>eudicotyledons</taxon>
        <taxon>Gunneridae</taxon>
        <taxon>Pentapetalae</taxon>
        <taxon>asterids</taxon>
        <taxon>lamiids</taxon>
        <taxon>Solanales</taxon>
        <taxon>Solanaceae</taxon>
        <taxon>Nicotianoideae</taxon>
        <taxon>Nicotianeae</taxon>
        <taxon>Nicotiana</taxon>
    </lineage>
</organism>
<evidence type="ECO:0000256" key="3">
    <source>
        <dbReference type="ARBA" id="ARBA00023163"/>
    </source>
</evidence>
<dbReference type="PANTHER" id="PTHR19923:SF0">
    <property type="entry name" value="PLEIOTROPIC REGULATOR 1"/>
    <property type="match status" value="1"/>
</dbReference>
<accession>A0A1U7VMJ7</accession>
<keyword evidence="3" id="KW-0804">Transcription</keyword>
<feature type="domain" description="NAC" evidence="5">
    <location>
        <begin position="11"/>
        <end position="166"/>
    </location>
</feature>
<keyword evidence="6" id="KW-1185">Reference proteome</keyword>
<gene>
    <name evidence="7" type="primary">LOC104215049</name>
</gene>
<sequence length="457" mass="52511">MEYSQAKCFSRPMGHRFHPTDREVLKYLIGFVRDEPLHSQNELMQVADLYADKEPWQIFEAYDQGNNNNNTRYFITPQKKEKPTWKRVSRTVGKGTWKPQGKGREVFDDKGRLMGYVKSLKYIPANKSSNNVNGEWLMTEYSLFDRYLAAREIKNKGFVICKIKKKGKPGDKKKGNNIDEVVNDENMRDIEEFINTVLQEDVQVEDNGIRSNGTIAKLDDQENNIIQYVEGDQVRDHVLGLLDSTEDIVDVNDHEEYVEDCVDEGDEVQVHLLEEYIDSVLQSEDVQAEDNQHATFWASAEDVDLDTINFYECHDLIIKGDQANLVMSFTRLLLRIQFKGLEWGGSWSQICSGVKAFHHNLHIQPVKWEFPPSSRLKVNTDGSSNDFIRLLVIRSYHGHLSGVYCLALHPTIDILFTGGRDSLSGIITEVWDIRSKMQIHALSGHDNTVCSVFTRPM</sequence>
<dbReference type="GO" id="GO:0071013">
    <property type="term" value="C:catalytic step 2 spliceosome"/>
    <property type="evidence" value="ECO:0007669"/>
    <property type="project" value="TreeGrafter"/>
</dbReference>
<dbReference type="STRING" id="4096.A0A1U7VMJ7"/>
<dbReference type="eggNOG" id="KOG0285">
    <property type="taxonomic scope" value="Eukaryota"/>
</dbReference>
<keyword evidence="4" id="KW-0539">Nucleus</keyword>
<dbReference type="InterPro" id="IPR045241">
    <property type="entry name" value="Prp46/PLRG1-like"/>
</dbReference>
<dbReference type="GO" id="GO:0006355">
    <property type="term" value="P:regulation of DNA-templated transcription"/>
    <property type="evidence" value="ECO:0007669"/>
    <property type="project" value="InterPro"/>
</dbReference>
<dbReference type="SUPFAM" id="SSF101941">
    <property type="entry name" value="NAC domain"/>
    <property type="match status" value="1"/>
</dbReference>
<evidence type="ECO:0000256" key="4">
    <source>
        <dbReference type="ARBA" id="ARBA00023242"/>
    </source>
</evidence>
<dbReference type="GO" id="GO:0000974">
    <property type="term" value="C:Prp19 complex"/>
    <property type="evidence" value="ECO:0007669"/>
    <property type="project" value="TreeGrafter"/>
</dbReference>
<feature type="non-terminal residue" evidence="7">
    <location>
        <position position="457"/>
    </location>
</feature>
<proteinExistence type="predicted"/>
<dbReference type="GO" id="GO:0071011">
    <property type="term" value="C:precatalytic spliceosome"/>
    <property type="evidence" value="ECO:0007669"/>
    <property type="project" value="TreeGrafter"/>
</dbReference>
<reference evidence="6" key="1">
    <citation type="journal article" date="2013" name="Genome Biol.">
        <title>Reference genomes and transcriptomes of Nicotiana sylvestris and Nicotiana tomentosiformis.</title>
        <authorList>
            <person name="Sierro N."/>
            <person name="Battey J.N."/>
            <person name="Ouadi S."/>
            <person name="Bovet L."/>
            <person name="Goepfert S."/>
            <person name="Bakaher N."/>
            <person name="Peitsch M.C."/>
            <person name="Ivanov N.V."/>
        </authorList>
    </citation>
    <scope>NUCLEOTIDE SEQUENCE [LARGE SCALE GENOMIC DNA]</scope>
</reference>
<dbReference type="InterPro" id="IPR036093">
    <property type="entry name" value="NAC_dom_sf"/>
</dbReference>
<dbReference type="AlphaFoldDB" id="A0A1U7VMJ7"/>
<evidence type="ECO:0000313" key="7">
    <source>
        <dbReference type="RefSeq" id="XP_009763090.1"/>
    </source>
</evidence>
<evidence type="ECO:0000259" key="5">
    <source>
        <dbReference type="PROSITE" id="PS51005"/>
    </source>
</evidence>
<dbReference type="RefSeq" id="XP_009763090.1">
    <property type="nucleotide sequence ID" value="XM_009764788.1"/>
</dbReference>
<dbReference type="InterPro" id="IPR003441">
    <property type="entry name" value="NAC-dom"/>
</dbReference>
<protein>
    <submittedName>
        <fullName evidence="7">Uncharacterized protein LOC104215049</fullName>
    </submittedName>
</protein>
<dbReference type="Gene3D" id="2.130.10.10">
    <property type="entry name" value="YVTN repeat-like/Quinoprotein amine dehydrogenase"/>
    <property type="match status" value="1"/>
</dbReference>
<dbReference type="InterPro" id="IPR036322">
    <property type="entry name" value="WD40_repeat_dom_sf"/>
</dbReference>
<evidence type="ECO:0000256" key="2">
    <source>
        <dbReference type="ARBA" id="ARBA00023125"/>
    </source>
</evidence>
<dbReference type="Pfam" id="PF02365">
    <property type="entry name" value="NAM"/>
    <property type="match status" value="1"/>
</dbReference>
<keyword evidence="1" id="KW-0805">Transcription regulation</keyword>
<evidence type="ECO:0000256" key="1">
    <source>
        <dbReference type="ARBA" id="ARBA00023015"/>
    </source>
</evidence>
<reference evidence="7" key="2">
    <citation type="submission" date="2025-08" db="UniProtKB">
        <authorList>
            <consortium name="RefSeq"/>
        </authorList>
    </citation>
    <scope>IDENTIFICATION</scope>
    <source>
        <tissue evidence="7">Leaf</tissue>
    </source>
</reference>
<keyword evidence="2" id="KW-0238">DNA-binding</keyword>
<dbReference type="Gene3D" id="2.170.150.80">
    <property type="entry name" value="NAC domain"/>
    <property type="match status" value="1"/>
</dbReference>
<dbReference type="PROSITE" id="PS51005">
    <property type="entry name" value="NAC"/>
    <property type="match status" value="1"/>
</dbReference>
<dbReference type="PANTHER" id="PTHR19923">
    <property type="entry name" value="WD40 REPEAT PROTEINPRL1/PRL2-RELATED"/>
    <property type="match status" value="1"/>
</dbReference>
<dbReference type="Proteomes" id="UP000189701">
    <property type="component" value="Unplaced"/>
</dbReference>
<dbReference type="GO" id="GO:0003677">
    <property type="term" value="F:DNA binding"/>
    <property type="evidence" value="ECO:0007669"/>
    <property type="project" value="UniProtKB-KW"/>
</dbReference>